<evidence type="ECO:0000313" key="16">
    <source>
        <dbReference type="EMBL" id="KAA0193267.1"/>
    </source>
</evidence>
<dbReference type="UniPathway" id="UPA00378"/>
<evidence type="ECO:0000256" key="2">
    <source>
        <dbReference type="ARBA" id="ARBA00007706"/>
    </source>
</evidence>
<dbReference type="InterPro" id="IPR029044">
    <property type="entry name" value="Nucleotide-diphossugar_trans"/>
</dbReference>
<dbReference type="Gene3D" id="3.90.550.10">
    <property type="entry name" value="Spore Coat Polysaccharide Biosynthesis Protein SpsA, Chain A"/>
    <property type="match status" value="2"/>
</dbReference>
<dbReference type="GO" id="GO:0015018">
    <property type="term" value="F:galactosylgalactosylxylosylprotein 3-beta-glucuronosyltransferase activity"/>
    <property type="evidence" value="ECO:0007669"/>
    <property type="project" value="UniProtKB-UniRule"/>
</dbReference>
<dbReference type="PANTHER" id="PTHR10896">
    <property type="entry name" value="GALACTOSYLGALACTOSYLXYLOSYLPROTEIN 3-BETA-GLUCURONOSYLTRANSFERASE BETA-1,3-GLUCURONYLTRANSFERASE"/>
    <property type="match status" value="1"/>
</dbReference>
<evidence type="ECO:0000256" key="9">
    <source>
        <dbReference type="ARBA" id="ARBA00023180"/>
    </source>
</evidence>
<sequence>MIRELKAQLLTNGLSVPDTSNLPTIFVITPTYARPNQLAELNRLRNVLLHIPQVWWLLVEDREEKSELVKNFLTHSGVPHTHLHQPTPPEWKVKDKSPRWTKPRGVLQRNAALDWLRKNADPHLPAVVYFADDDNSYSIELFQEVFAEWHLIGTRASSRSLFFITVVSRCHRCLTMRWTSQVSVWPVGLVGGVMVERPLCLCRQGVEPDQARPMVTGWLVGWKPERPFPTDMAGFAVNLRLLLDNPDASFSLESEIGFMETDFLSRIVTKEELEPKAECCTKNTHSRYIHHLAVVLVWHMNAVNPNLKDEVRLRQLGRQTDIGIDV</sequence>
<evidence type="ECO:0000256" key="6">
    <source>
        <dbReference type="ARBA" id="ARBA00022968"/>
    </source>
</evidence>
<keyword evidence="7" id="KW-1133">Transmembrane helix</keyword>
<dbReference type="EMBL" id="JQDR03011104">
    <property type="protein sequence ID" value="KAA0193267.1"/>
    <property type="molecule type" value="Genomic_DNA"/>
</dbReference>
<reference evidence="16" key="1">
    <citation type="submission" date="2014-08" db="EMBL/GenBank/DDBJ databases">
        <authorList>
            <person name="Murali S."/>
            <person name="Richards S."/>
            <person name="Bandaranaike D."/>
            <person name="Bellair M."/>
            <person name="Blankenburg K."/>
            <person name="Chao H."/>
            <person name="Dinh H."/>
            <person name="Doddapaneni H."/>
            <person name="Dugan-Rocha S."/>
            <person name="Elkadiri S."/>
            <person name="Gnanaolivu R."/>
            <person name="Hughes D."/>
            <person name="Lee S."/>
            <person name="Li M."/>
            <person name="Ming W."/>
            <person name="Munidasa M."/>
            <person name="Muniz J."/>
            <person name="Nguyen L."/>
            <person name="Osuji N."/>
            <person name="Pu L.-L."/>
            <person name="Puazo M."/>
            <person name="Skinner E."/>
            <person name="Qu C."/>
            <person name="Quiroz J."/>
            <person name="Raj R."/>
            <person name="Weissenberger G."/>
            <person name="Xin Y."/>
            <person name="Zou X."/>
            <person name="Han Y."/>
            <person name="Worley K."/>
            <person name="Muzny D."/>
            <person name="Gibbs R."/>
        </authorList>
    </citation>
    <scope>NUCLEOTIDE SEQUENCE</scope>
    <source>
        <strain evidence="16">HAZT.00-mixed</strain>
        <tissue evidence="16">Whole organism</tissue>
    </source>
</reference>
<keyword evidence="5" id="KW-0812">Transmembrane</keyword>
<comment type="subcellular location">
    <subcellularLocation>
        <location evidence="14">Golgi apparatus membrane</location>
        <topology evidence="14">Single-pass type II membrane protein</topology>
    </subcellularLocation>
    <subcellularLocation>
        <location evidence="1">Membrane</location>
        <topology evidence="1">Single-pass type II membrane protein</topology>
    </subcellularLocation>
</comment>
<proteinExistence type="inferred from homology"/>
<dbReference type="GO" id="GO:0000139">
    <property type="term" value="C:Golgi membrane"/>
    <property type="evidence" value="ECO:0007669"/>
    <property type="project" value="UniProtKB-SubCell"/>
</dbReference>
<dbReference type="GO" id="GO:0005975">
    <property type="term" value="P:carbohydrate metabolic process"/>
    <property type="evidence" value="ECO:0007669"/>
    <property type="project" value="TreeGrafter"/>
</dbReference>
<dbReference type="EC" id="2.4.1.135" evidence="3 14"/>
<gene>
    <name evidence="16" type="ORF">HAZT_HAZT008371</name>
</gene>
<feature type="site" description="Interaction with galactose moiety of substrate glycoprotein" evidence="13">
    <location>
        <position position="196"/>
    </location>
</feature>
<keyword evidence="14" id="KW-0333">Golgi apparatus</keyword>
<keyword evidence="9" id="KW-0325">Glycoprotein</keyword>
<evidence type="ECO:0000256" key="4">
    <source>
        <dbReference type="ARBA" id="ARBA00022679"/>
    </source>
</evidence>
<name>A0A6A0GYU3_HYAAZ</name>
<evidence type="ECO:0000256" key="12">
    <source>
        <dbReference type="PIRSR" id="PIRSR605027-3"/>
    </source>
</evidence>
<dbReference type="GO" id="GO:0046872">
    <property type="term" value="F:metal ion binding"/>
    <property type="evidence" value="ECO:0007669"/>
    <property type="project" value="UniProtKB-KW"/>
</dbReference>
<protein>
    <recommendedName>
        <fullName evidence="3 14">Galactosylgalactosylxylosylprotein 3-beta-glucuronosyltransferase</fullName>
        <ecNumber evidence="3 14">2.4.1.135</ecNumber>
    </recommendedName>
</protein>
<keyword evidence="12 14" id="KW-0479">Metal-binding</keyword>
<evidence type="ECO:0000256" key="15">
    <source>
        <dbReference type="SAM" id="MobiDB-lite"/>
    </source>
</evidence>
<feature type="binding site" evidence="12">
    <location>
        <position position="134"/>
    </location>
    <ligand>
        <name>Mn(2+)</name>
        <dbReference type="ChEBI" id="CHEBI:29035"/>
    </ligand>
</feature>
<reference evidence="16" key="2">
    <citation type="journal article" date="2018" name="Environ. Sci. Technol.">
        <title>The Toxicogenome of Hyalella azteca: A Model for Sediment Ecotoxicology and Evolutionary Toxicology.</title>
        <authorList>
            <person name="Poynton H.C."/>
            <person name="Hasenbein S."/>
            <person name="Benoit J.B."/>
            <person name="Sepulveda M.S."/>
            <person name="Poelchau M.F."/>
            <person name="Hughes D.S.T."/>
            <person name="Murali S.C."/>
            <person name="Chen S."/>
            <person name="Glastad K.M."/>
            <person name="Goodisman M.A.D."/>
            <person name="Werren J.H."/>
            <person name="Vineis J.H."/>
            <person name="Bowen J.L."/>
            <person name="Friedrich M."/>
            <person name="Jones J."/>
            <person name="Robertson H.M."/>
            <person name="Feyereisen R."/>
            <person name="Mechler-Hickson A."/>
            <person name="Mathers N."/>
            <person name="Lee C.E."/>
            <person name="Colbourne J.K."/>
            <person name="Biales A."/>
            <person name="Johnston J.S."/>
            <person name="Wellborn G.A."/>
            <person name="Rosendale A.J."/>
            <person name="Cridge A.G."/>
            <person name="Munoz-Torres M.C."/>
            <person name="Bain P.A."/>
            <person name="Manny A.R."/>
            <person name="Major K.M."/>
            <person name="Lambert F.N."/>
            <person name="Vulpe C.D."/>
            <person name="Tuck P."/>
            <person name="Blalock B.J."/>
            <person name="Lin Y.Y."/>
            <person name="Smith M.E."/>
            <person name="Ochoa-Acuna H."/>
            <person name="Chen M.M."/>
            <person name="Childers C.P."/>
            <person name="Qu J."/>
            <person name="Dugan S."/>
            <person name="Lee S.L."/>
            <person name="Chao H."/>
            <person name="Dinh H."/>
            <person name="Han Y."/>
            <person name="Doddapaneni H."/>
            <person name="Worley K.C."/>
            <person name="Muzny D.M."/>
            <person name="Gibbs R.A."/>
            <person name="Richards S."/>
        </authorList>
    </citation>
    <scope>NUCLEOTIDE SEQUENCE</scope>
    <source>
        <strain evidence="16">HAZT.00-mixed</strain>
        <tissue evidence="16">Whole organism</tissue>
    </source>
</reference>
<accession>A0A6A0GYU3</accession>
<comment type="pathway">
    <text evidence="14">Protein modification; protein glycosylation.</text>
</comment>
<keyword evidence="12 14" id="KW-0464">Manganese</keyword>
<keyword evidence="4 14" id="KW-0808">Transferase</keyword>
<keyword evidence="8" id="KW-0472">Membrane</keyword>
<dbReference type="OrthoDB" id="675023at2759"/>
<evidence type="ECO:0000256" key="1">
    <source>
        <dbReference type="ARBA" id="ARBA00004606"/>
    </source>
</evidence>
<keyword evidence="6 14" id="KW-0735">Signal-anchor</keyword>
<dbReference type="AlphaFoldDB" id="A0A6A0GYU3"/>
<evidence type="ECO:0000256" key="11">
    <source>
        <dbReference type="PIRSR" id="PIRSR605027-1"/>
    </source>
</evidence>
<feature type="region of interest" description="Disordered" evidence="15">
    <location>
        <begin position="79"/>
        <end position="98"/>
    </location>
</feature>
<organism evidence="16">
    <name type="scientific">Hyalella azteca</name>
    <name type="common">Amphipod</name>
    <dbReference type="NCBI Taxonomy" id="294128"/>
    <lineage>
        <taxon>Eukaryota</taxon>
        <taxon>Metazoa</taxon>
        <taxon>Ecdysozoa</taxon>
        <taxon>Arthropoda</taxon>
        <taxon>Crustacea</taxon>
        <taxon>Multicrustacea</taxon>
        <taxon>Malacostraca</taxon>
        <taxon>Eumalacostraca</taxon>
        <taxon>Peracarida</taxon>
        <taxon>Amphipoda</taxon>
        <taxon>Senticaudata</taxon>
        <taxon>Talitrida</taxon>
        <taxon>Talitroidea</taxon>
        <taxon>Hyalellidae</taxon>
        <taxon>Hyalella</taxon>
    </lineage>
</organism>
<dbReference type="CDD" id="cd00218">
    <property type="entry name" value="GlcAT-I"/>
    <property type="match status" value="1"/>
</dbReference>
<reference evidence="16" key="3">
    <citation type="submission" date="2019-06" db="EMBL/GenBank/DDBJ databases">
        <authorList>
            <person name="Poynton C."/>
            <person name="Hasenbein S."/>
            <person name="Benoit J.B."/>
            <person name="Sepulveda M.S."/>
            <person name="Poelchau M.F."/>
            <person name="Murali S.C."/>
            <person name="Chen S."/>
            <person name="Glastad K.M."/>
            <person name="Werren J.H."/>
            <person name="Vineis J.H."/>
            <person name="Bowen J.L."/>
            <person name="Friedrich M."/>
            <person name="Jones J."/>
            <person name="Robertson H.M."/>
            <person name="Feyereisen R."/>
            <person name="Mechler-Hickson A."/>
            <person name="Mathers N."/>
            <person name="Lee C.E."/>
            <person name="Colbourne J.K."/>
            <person name="Biales A."/>
            <person name="Johnston J.S."/>
            <person name="Wellborn G.A."/>
            <person name="Rosendale A.J."/>
            <person name="Cridge A.G."/>
            <person name="Munoz-Torres M.C."/>
            <person name="Bain P.A."/>
            <person name="Manny A.R."/>
            <person name="Major K.M."/>
            <person name="Lambert F.N."/>
            <person name="Vulpe C.D."/>
            <person name="Tuck P."/>
            <person name="Blalock B.J."/>
            <person name="Lin Y.-Y."/>
            <person name="Smith M.E."/>
            <person name="Ochoa-Acuna H."/>
            <person name="Chen M.-J.M."/>
            <person name="Childers C.P."/>
            <person name="Qu J."/>
            <person name="Dugan S."/>
            <person name="Lee S.L."/>
            <person name="Chao H."/>
            <person name="Dinh H."/>
            <person name="Han Y."/>
            <person name="Doddapaneni H."/>
            <person name="Worley K.C."/>
            <person name="Muzny D.M."/>
            <person name="Gibbs R.A."/>
            <person name="Richards S."/>
        </authorList>
    </citation>
    <scope>NUCLEOTIDE SEQUENCE</scope>
    <source>
        <strain evidence="16">HAZT.00-mixed</strain>
        <tissue evidence="16">Whole organism</tissue>
    </source>
</reference>
<evidence type="ECO:0000256" key="10">
    <source>
        <dbReference type="ARBA" id="ARBA00047979"/>
    </source>
</evidence>
<dbReference type="PANTHER" id="PTHR10896:SF65">
    <property type="entry name" value="GALACTOSYLGALACTOSYLXYLOSYLPROTEIN 3-BETA-GLUCURONOSYLTRANSFERASE 3"/>
    <property type="match status" value="1"/>
</dbReference>
<evidence type="ECO:0000256" key="13">
    <source>
        <dbReference type="PIRSR" id="PIRSR605027-4"/>
    </source>
</evidence>
<evidence type="ECO:0000256" key="8">
    <source>
        <dbReference type="ARBA" id="ARBA00023136"/>
    </source>
</evidence>
<evidence type="ECO:0000256" key="14">
    <source>
        <dbReference type="RuleBase" id="RU363127"/>
    </source>
</evidence>
<dbReference type="Proteomes" id="UP000711488">
    <property type="component" value="Unassembled WGS sequence"/>
</dbReference>
<evidence type="ECO:0000256" key="7">
    <source>
        <dbReference type="ARBA" id="ARBA00022989"/>
    </source>
</evidence>
<comment type="caution">
    <text evidence="16">The sequence shown here is derived from an EMBL/GenBank/DDBJ whole genome shotgun (WGS) entry which is preliminary data.</text>
</comment>
<dbReference type="InterPro" id="IPR005027">
    <property type="entry name" value="Glyco_trans_43"/>
</dbReference>
<evidence type="ECO:0000256" key="5">
    <source>
        <dbReference type="ARBA" id="ARBA00022692"/>
    </source>
</evidence>
<comment type="cofactor">
    <cofactor evidence="12 14">
        <name>Mn(2+)</name>
        <dbReference type="ChEBI" id="CHEBI:29035"/>
    </cofactor>
</comment>
<feature type="active site" description="Proton donor/acceptor" evidence="11">
    <location>
        <position position="260"/>
    </location>
</feature>
<dbReference type="SUPFAM" id="SSF53448">
    <property type="entry name" value="Nucleotide-diphospho-sugar transferases"/>
    <property type="match status" value="2"/>
</dbReference>
<dbReference type="GO" id="GO:0050650">
    <property type="term" value="P:chondroitin sulfate proteoglycan biosynthetic process"/>
    <property type="evidence" value="ECO:0007669"/>
    <property type="project" value="TreeGrafter"/>
</dbReference>
<evidence type="ECO:0000256" key="3">
    <source>
        <dbReference type="ARBA" id="ARBA00012641"/>
    </source>
</evidence>
<comment type="similarity">
    <text evidence="2 14">Belongs to the glycosyltransferase 43 family.</text>
</comment>
<comment type="catalytic activity">
    <reaction evidence="10 14">
        <text>3-O-(beta-D-galactosyl-(1-&gt;3)-beta-D-galactosyl-(1-&gt;4)-beta-D-xylosyl)-L-seryl-[protein] + UDP-alpha-D-glucuronate = 3-O-(beta-D-GlcA-(1-&gt;3)-beta-D-Gal-(1-&gt;3)-beta-D-Gal-(1-&gt;4)-beta-D-Xyl)-L-seryl-[protein] + UDP + H(+)</text>
        <dbReference type="Rhea" id="RHEA:24168"/>
        <dbReference type="Rhea" id="RHEA-COMP:12571"/>
        <dbReference type="Rhea" id="RHEA-COMP:12573"/>
        <dbReference type="ChEBI" id="CHEBI:15378"/>
        <dbReference type="ChEBI" id="CHEBI:58052"/>
        <dbReference type="ChEBI" id="CHEBI:58223"/>
        <dbReference type="ChEBI" id="CHEBI:132090"/>
        <dbReference type="ChEBI" id="CHEBI:132093"/>
        <dbReference type="EC" id="2.4.1.135"/>
    </reaction>
</comment>
<dbReference type="Pfam" id="PF03360">
    <property type="entry name" value="Glyco_transf_43"/>
    <property type="match status" value="2"/>
</dbReference>